<reference evidence="1" key="1">
    <citation type="journal article" date="2021" name="Microb. Physiol.">
        <title>Proteogenomic Insights into the Physiology of Marine, Sulfate-Reducing, Filamentous Desulfonema limicola and Desulfonema magnum.</title>
        <authorList>
            <person name="Schnaars V."/>
            <person name="Wohlbrand L."/>
            <person name="Scheve S."/>
            <person name="Hinrichs C."/>
            <person name="Reinhardt R."/>
            <person name="Rabus R."/>
        </authorList>
    </citation>
    <scope>NUCLEOTIDE SEQUENCE</scope>
    <source>
        <strain evidence="1">4be13</strain>
    </source>
</reference>
<keyword evidence="2" id="KW-1185">Reference proteome</keyword>
<dbReference type="Proteomes" id="UP000663722">
    <property type="component" value="Chromosome"/>
</dbReference>
<evidence type="ECO:0000313" key="1">
    <source>
        <dbReference type="EMBL" id="QTA89514.1"/>
    </source>
</evidence>
<name>A0A975BQU8_9BACT</name>
<accession>A0A975BQU8</accession>
<gene>
    <name evidence="1" type="ORF">dnm_055700</name>
</gene>
<dbReference type="RefSeq" id="WP_207678101.1">
    <property type="nucleotide sequence ID" value="NZ_CP061800.1"/>
</dbReference>
<dbReference type="EMBL" id="CP061800">
    <property type="protein sequence ID" value="QTA89514.1"/>
    <property type="molecule type" value="Genomic_DNA"/>
</dbReference>
<organism evidence="1 2">
    <name type="scientific">Desulfonema magnum</name>
    <dbReference type="NCBI Taxonomy" id="45655"/>
    <lineage>
        <taxon>Bacteria</taxon>
        <taxon>Pseudomonadati</taxon>
        <taxon>Thermodesulfobacteriota</taxon>
        <taxon>Desulfobacteria</taxon>
        <taxon>Desulfobacterales</taxon>
        <taxon>Desulfococcaceae</taxon>
        <taxon>Desulfonema</taxon>
    </lineage>
</organism>
<dbReference type="AlphaFoldDB" id="A0A975BQU8"/>
<proteinExistence type="predicted"/>
<dbReference type="KEGG" id="dmm:dnm_055700"/>
<sequence length="154" mass="17923">MPKKINKSVTLLGVLLSLIIIDLILIPKTQAQIGINPWQTEEQLLKRSRDSFRRLQKAVRRDGFNSAICALNIWRSNSIDAGVFDQVKYDDFKKHIYKKSVAEILAWFKVCIREKWAKDADFWMRVYSVRSNTINAFDQALYDKMKASIQGIKK</sequence>
<evidence type="ECO:0000313" key="2">
    <source>
        <dbReference type="Proteomes" id="UP000663722"/>
    </source>
</evidence>
<protein>
    <submittedName>
        <fullName evidence="1">Uncharacterized protein</fullName>
    </submittedName>
</protein>